<accession>A0ABV7LC21</accession>
<dbReference type="Proteomes" id="UP001595536">
    <property type="component" value="Unassembled WGS sequence"/>
</dbReference>
<dbReference type="EMBL" id="JBHRUV010000014">
    <property type="protein sequence ID" value="MFC3265268.1"/>
    <property type="molecule type" value="Genomic_DNA"/>
</dbReference>
<dbReference type="Gene3D" id="3.90.226.10">
    <property type="entry name" value="2-enoyl-CoA Hydratase, Chain A, domain 1"/>
    <property type="match status" value="1"/>
</dbReference>
<sequence length="256" mass="26985">MSQSEPSALLDIDGPVATITLNRPEAYNAIGLPEARHLETLLAQIQSAPDVRVVVIRGNGPAFCAGGDIRCFVAHLDDIETMARELLGALNRFLLALRDGPYLLLTSVHGAAAGAGFSLAALGDICIAADNARFTAAYNRLGVTPDGGGSIGVTERVGPRKALELFLAAGSIDAAEALRLGLVNQVAPADQLEAVTFDMAQRLARNASDVILRTKRLVQQAARTPAAEQLEAELEAMVASMKTAAFREAVARFVKK</sequence>
<evidence type="ECO:0000313" key="5">
    <source>
        <dbReference type="Proteomes" id="UP001595536"/>
    </source>
</evidence>
<keyword evidence="2" id="KW-0576">Peroxisome</keyword>
<dbReference type="InterPro" id="IPR029045">
    <property type="entry name" value="ClpP/crotonase-like_dom_sf"/>
</dbReference>
<evidence type="ECO:0000256" key="2">
    <source>
        <dbReference type="ARBA" id="ARBA00023140"/>
    </source>
</evidence>
<keyword evidence="3" id="KW-0413">Isomerase</keyword>
<dbReference type="CDD" id="cd06558">
    <property type="entry name" value="crotonase-like"/>
    <property type="match status" value="1"/>
</dbReference>
<proteinExistence type="predicted"/>
<comment type="caution">
    <text evidence="4">The sequence shown here is derived from an EMBL/GenBank/DDBJ whole genome shotgun (WGS) entry which is preliminary data.</text>
</comment>
<dbReference type="InterPro" id="IPR001753">
    <property type="entry name" value="Enoyl-CoA_hydra/iso"/>
</dbReference>
<dbReference type="Pfam" id="PF00378">
    <property type="entry name" value="ECH_1"/>
    <property type="match status" value="1"/>
</dbReference>
<evidence type="ECO:0000256" key="3">
    <source>
        <dbReference type="ARBA" id="ARBA00023235"/>
    </source>
</evidence>
<comment type="subcellular location">
    <subcellularLocation>
        <location evidence="1">Peroxisome</location>
    </subcellularLocation>
</comment>
<name>A0ABV7LC21_9HYPH</name>
<gene>
    <name evidence="4" type="ORF">ACFOEX_02685</name>
</gene>
<dbReference type="PANTHER" id="PTHR43684">
    <property type="match status" value="1"/>
</dbReference>
<dbReference type="PANTHER" id="PTHR43684:SF1">
    <property type="entry name" value="ENOYL-COA DELTA ISOMERASE 2"/>
    <property type="match status" value="1"/>
</dbReference>
<evidence type="ECO:0000256" key="1">
    <source>
        <dbReference type="ARBA" id="ARBA00004275"/>
    </source>
</evidence>
<evidence type="ECO:0000313" key="4">
    <source>
        <dbReference type="EMBL" id="MFC3265268.1"/>
    </source>
</evidence>
<dbReference type="SUPFAM" id="SSF52096">
    <property type="entry name" value="ClpP/crotonase"/>
    <property type="match status" value="1"/>
</dbReference>
<protein>
    <submittedName>
        <fullName evidence="4">Enoyl-CoA hydratase/isomerase family protein</fullName>
    </submittedName>
</protein>
<organism evidence="4 5">
    <name type="scientific">Camelimonas abortus</name>
    <dbReference type="NCBI Taxonomy" id="1017184"/>
    <lineage>
        <taxon>Bacteria</taxon>
        <taxon>Pseudomonadati</taxon>
        <taxon>Pseudomonadota</taxon>
        <taxon>Alphaproteobacteria</taxon>
        <taxon>Hyphomicrobiales</taxon>
        <taxon>Chelatococcaceae</taxon>
        <taxon>Camelimonas</taxon>
    </lineage>
</organism>
<dbReference type="RefSeq" id="WP_376831405.1">
    <property type="nucleotide sequence ID" value="NZ_JBHLWR010000006.1"/>
</dbReference>
<keyword evidence="5" id="KW-1185">Reference proteome</keyword>
<reference evidence="5" key="1">
    <citation type="journal article" date="2019" name="Int. J. Syst. Evol. Microbiol.">
        <title>The Global Catalogue of Microorganisms (GCM) 10K type strain sequencing project: providing services to taxonomists for standard genome sequencing and annotation.</title>
        <authorList>
            <consortium name="The Broad Institute Genomics Platform"/>
            <consortium name="The Broad Institute Genome Sequencing Center for Infectious Disease"/>
            <person name="Wu L."/>
            <person name="Ma J."/>
        </authorList>
    </citation>
    <scope>NUCLEOTIDE SEQUENCE [LARGE SCALE GENOMIC DNA]</scope>
    <source>
        <strain evidence="5">CCM 7941</strain>
    </source>
</reference>
<dbReference type="InterPro" id="IPR051053">
    <property type="entry name" value="ECH/Chromodomain_protein"/>
</dbReference>